<feature type="compositionally biased region" description="Basic and acidic residues" evidence="1">
    <location>
        <begin position="177"/>
        <end position="191"/>
    </location>
</feature>
<evidence type="ECO:0000313" key="3">
    <source>
        <dbReference type="Proteomes" id="UP000618986"/>
    </source>
</evidence>
<reference evidence="2 3" key="1">
    <citation type="submission" date="2020-08" db="EMBL/GenBank/DDBJ databases">
        <title>Sequencing the genomes of 1000 actinobacteria strains.</title>
        <authorList>
            <person name="Klenk H.-P."/>
        </authorList>
    </citation>
    <scope>NUCLEOTIDE SEQUENCE [LARGE SCALE GENOMIC DNA]</scope>
    <source>
        <strain evidence="2 3">DSM 43036</strain>
    </source>
</reference>
<gene>
    <name evidence="2" type="ORF">FHU28_004499</name>
</gene>
<evidence type="ECO:0000256" key="1">
    <source>
        <dbReference type="SAM" id="MobiDB-lite"/>
    </source>
</evidence>
<evidence type="ECO:0000313" key="2">
    <source>
        <dbReference type="EMBL" id="MBB5114660.1"/>
    </source>
</evidence>
<accession>A0ABR6MH01</accession>
<feature type="compositionally biased region" description="Gly residues" evidence="1">
    <location>
        <begin position="195"/>
        <end position="205"/>
    </location>
</feature>
<feature type="compositionally biased region" description="Basic and acidic residues" evidence="1">
    <location>
        <begin position="318"/>
        <end position="328"/>
    </location>
</feature>
<keyword evidence="2" id="KW-0560">Oxidoreductase</keyword>
<feature type="region of interest" description="Disordered" evidence="1">
    <location>
        <begin position="314"/>
        <end position="369"/>
    </location>
</feature>
<sequence>METGLRLLRAARRTFTGPAALLGDPVLRERAAGYLTDLTRPYGLRVPDGLFDAPSAALGQSYGEMAAELIPAVVPPDEPVDLLVLAFAVHDMLPGRATAAYLSHVCPGTPMSFALCDQGSAAAFTGLRIARGYGCRRALLVTVEQAVLPYDAAVAVPARHRAVAMLYGVATADPARHADDGATGGHDDSRSNSDGGAGGPERIGLGSGARVTALRQHADVRVDDVAALAAAEVAGLTAGRGDVAVVLGADLAAAWPGPGGHAVTTGPGRQPSTGVWWALLDRLAGDAARPRTVLAADYEPGLGYLSVVALEPAGRSEPVGERRADERAQPLVRLRRTDSDPDPGAGQRHDQDAGLPGPVGERHGPLPQR</sequence>
<comment type="caution">
    <text evidence="2">The sequence shown here is derived from an EMBL/GenBank/DDBJ whole genome shotgun (WGS) entry which is preliminary data.</text>
</comment>
<dbReference type="EMBL" id="JACHJC010000001">
    <property type="protein sequence ID" value="MBB5114660.1"/>
    <property type="molecule type" value="Genomic_DNA"/>
</dbReference>
<name>A0ABR6MH01_MICEC</name>
<feature type="region of interest" description="Disordered" evidence="1">
    <location>
        <begin position="177"/>
        <end position="205"/>
    </location>
</feature>
<dbReference type="GO" id="GO:0016491">
    <property type="term" value="F:oxidoreductase activity"/>
    <property type="evidence" value="ECO:0007669"/>
    <property type="project" value="UniProtKB-KW"/>
</dbReference>
<organism evidence="2 3">
    <name type="scientific">Micromonospora echinospora</name>
    <name type="common">Micromonospora purpurea</name>
    <dbReference type="NCBI Taxonomy" id="1877"/>
    <lineage>
        <taxon>Bacteria</taxon>
        <taxon>Bacillati</taxon>
        <taxon>Actinomycetota</taxon>
        <taxon>Actinomycetes</taxon>
        <taxon>Micromonosporales</taxon>
        <taxon>Micromonosporaceae</taxon>
        <taxon>Micromonospora</taxon>
    </lineage>
</organism>
<dbReference type="InterPro" id="IPR016039">
    <property type="entry name" value="Thiolase-like"/>
</dbReference>
<keyword evidence="3" id="KW-1185">Reference proteome</keyword>
<dbReference type="SUPFAM" id="SSF53901">
    <property type="entry name" value="Thiolase-like"/>
    <property type="match status" value="1"/>
</dbReference>
<protein>
    <submittedName>
        <fullName evidence="2">4-hydroxymandelate oxidase</fullName>
        <ecNumber evidence="2">1.1.3.46</ecNumber>
    </submittedName>
</protein>
<dbReference type="Proteomes" id="UP000618986">
    <property type="component" value="Unassembled WGS sequence"/>
</dbReference>
<proteinExistence type="predicted"/>
<feature type="compositionally biased region" description="Basic and acidic residues" evidence="1">
    <location>
        <begin position="360"/>
        <end position="369"/>
    </location>
</feature>
<dbReference type="EC" id="1.1.3.46" evidence="2"/>